<dbReference type="PANTHER" id="PTHR13696">
    <property type="entry name" value="P-LOOP CONTAINING NUCLEOSIDE TRIPHOSPHATE HYDROLASE"/>
    <property type="match status" value="1"/>
</dbReference>
<evidence type="ECO:0000259" key="1">
    <source>
        <dbReference type="Pfam" id="PF01656"/>
    </source>
</evidence>
<evidence type="ECO:0000313" key="2">
    <source>
        <dbReference type="EMBL" id="RUT64126.1"/>
    </source>
</evidence>
<dbReference type="InterPro" id="IPR027417">
    <property type="entry name" value="P-loop_NTPase"/>
</dbReference>
<dbReference type="Pfam" id="PF01656">
    <property type="entry name" value="CbiA"/>
    <property type="match status" value="1"/>
</dbReference>
<protein>
    <submittedName>
        <fullName evidence="2">Plasmid partition protein A</fullName>
    </submittedName>
</protein>
<evidence type="ECO:0000313" key="3">
    <source>
        <dbReference type="Proteomes" id="UP000286908"/>
    </source>
</evidence>
<dbReference type="OrthoDB" id="69313at2"/>
<gene>
    <name evidence="2" type="ORF">CKG00_18380</name>
</gene>
<comment type="caution">
    <text evidence="2">The sequence shown here is derived from an EMBL/GenBank/DDBJ whole genome shotgun (WGS) entry which is preliminary data.</text>
</comment>
<dbReference type="PANTHER" id="PTHR13696:SF96">
    <property type="entry name" value="COBQ_COBB_MIND_PARA NUCLEOTIDE BINDING DOMAIN-CONTAINING PROTEIN"/>
    <property type="match status" value="1"/>
</dbReference>
<dbReference type="PIRSF" id="PIRSF009320">
    <property type="entry name" value="Nuc_binding_HP_1000"/>
    <property type="match status" value="1"/>
</dbReference>
<organism evidence="2 3">
    <name type="scientific">Morganella morganii</name>
    <name type="common">Proteus morganii</name>
    <dbReference type="NCBI Taxonomy" id="582"/>
    <lineage>
        <taxon>Bacteria</taxon>
        <taxon>Pseudomonadati</taxon>
        <taxon>Pseudomonadota</taxon>
        <taxon>Gammaproteobacteria</taxon>
        <taxon>Enterobacterales</taxon>
        <taxon>Morganellaceae</taxon>
        <taxon>Morganella</taxon>
    </lineage>
</organism>
<dbReference type="CDD" id="cd02042">
    <property type="entry name" value="ParAB_family"/>
    <property type="match status" value="1"/>
</dbReference>
<dbReference type="InterPro" id="IPR050678">
    <property type="entry name" value="DNA_Partitioning_ATPase"/>
</dbReference>
<feature type="domain" description="CobQ/CobB/MinD/ParA nucleotide binding" evidence="1">
    <location>
        <begin position="5"/>
        <end position="150"/>
    </location>
</feature>
<accession>A0A433ZPT4</accession>
<dbReference type="AlphaFoldDB" id="A0A433ZPT4"/>
<dbReference type="EMBL" id="NRQY01000005">
    <property type="protein sequence ID" value="RUT64126.1"/>
    <property type="molecule type" value="Genomic_DNA"/>
</dbReference>
<dbReference type="SUPFAM" id="SSF52540">
    <property type="entry name" value="P-loop containing nucleoside triphosphate hydrolases"/>
    <property type="match status" value="1"/>
</dbReference>
<dbReference type="Gene3D" id="3.40.50.300">
    <property type="entry name" value="P-loop containing nucleotide triphosphate hydrolases"/>
    <property type="match status" value="1"/>
</dbReference>
<name>A0A433ZPT4_MORMO</name>
<dbReference type="InterPro" id="IPR002586">
    <property type="entry name" value="CobQ/CobB/MinD/ParA_Nub-bd_dom"/>
</dbReference>
<sequence>MSKVIMLGSHKGGVGKTTLAANIAVLLIKRGKRVIILKGDKNDELSDWLERRTTAGCKPVAIRDVQGNISGEIDKLRKMSDVVIVDTAGHDSIEFRSAISVADILLSPVRPSAQVEVDTIAAMTNVVRKAQELNNPQLQAYIVLARCKTQYGNTDASELTKSLTSNPIWLQPCKNRISQLDIFEKAFNEGKGVHELKKGSSLGKAKAQVELLIDELGA</sequence>
<proteinExistence type="predicted"/>
<dbReference type="Proteomes" id="UP000286908">
    <property type="component" value="Unassembled WGS sequence"/>
</dbReference>
<reference evidence="2 3" key="1">
    <citation type="submission" date="2017-08" db="EMBL/GenBank/DDBJ databases">
        <title>Draft genome sequence of pheromone producing symbiont Morganella morganii, of the female New Zealand grass grub Costelytra giveni.</title>
        <authorList>
            <person name="Laugraud A."/>
            <person name="Young S.D."/>
            <person name="Hurst M.H."/>
        </authorList>
    </citation>
    <scope>NUCLEOTIDE SEQUENCE [LARGE SCALE GENOMIC DNA]</scope>
    <source>
        <strain evidence="2 3">MMsCG</strain>
    </source>
</reference>